<dbReference type="InterPro" id="IPR010270">
    <property type="entry name" value="Phage_P2_GpM"/>
</dbReference>
<organism evidence="1 2">
    <name type="scientific">Novosphingobium soli</name>
    <dbReference type="NCBI Taxonomy" id="574956"/>
    <lineage>
        <taxon>Bacteria</taxon>
        <taxon>Pseudomonadati</taxon>
        <taxon>Pseudomonadota</taxon>
        <taxon>Alphaproteobacteria</taxon>
        <taxon>Sphingomonadales</taxon>
        <taxon>Sphingomonadaceae</taxon>
        <taxon>Novosphingobium</taxon>
    </lineage>
</organism>
<dbReference type="EMBL" id="JBHLWK010000027">
    <property type="protein sequence ID" value="MFC0206440.1"/>
    <property type="molecule type" value="Genomic_DNA"/>
</dbReference>
<evidence type="ECO:0000313" key="2">
    <source>
        <dbReference type="Proteomes" id="UP001589798"/>
    </source>
</evidence>
<sequence>MSLARRKRDRILAAQTVIAAQTILAGAAPVRGAVAPAAAPVPSAAGAPCSDPATRAASQIALRLTHDLRRLKEIRSIDRKIEAKREMLPEYKAWVDGLMNADAGVGTGVAAEVLPTYMVWLIDVGAYMAALDLVPFMLRHKVEMPSRYQRDAATIVVEEVAVAAAKAQNAGEAFSLDVLMRVGELTEGLDIHDEVRAKLLKAIGVEKLRGAEDMEAGPGALPHLETALDILRHAQRLNDRVGVRDRIKRAEKLIAACNATLADTATRRSGDPAA</sequence>
<accession>A0ABV6D1B8</accession>
<dbReference type="Proteomes" id="UP001589798">
    <property type="component" value="Unassembled WGS sequence"/>
</dbReference>
<keyword evidence="2" id="KW-1185">Reference proteome</keyword>
<dbReference type="Pfam" id="PF05944">
    <property type="entry name" value="Phage_term_smal"/>
    <property type="match status" value="1"/>
</dbReference>
<proteinExistence type="predicted"/>
<dbReference type="RefSeq" id="WP_379489060.1">
    <property type="nucleotide sequence ID" value="NZ_JBHLWK010000027.1"/>
</dbReference>
<name>A0ABV6D1B8_9SPHN</name>
<gene>
    <name evidence="1" type="primary">gpM</name>
    <name evidence="1" type="ORF">ACFFJC_19415</name>
</gene>
<reference evidence="1 2" key="1">
    <citation type="submission" date="2024-09" db="EMBL/GenBank/DDBJ databases">
        <authorList>
            <person name="Sun Q."/>
            <person name="Mori K."/>
        </authorList>
    </citation>
    <scope>NUCLEOTIDE SEQUENCE [LARGE SCALE GENOMIC DNA]</scope>
    <source>
        <strain evidence="1 2">CCM 7706</strain>
    </source>
</reference>
<protein>
    <submittedName>
        <fullName evidence="1">Phage terminase small subunit</fullName>
    </submittedName>
</protein>
<comment type="caution">
    <text evidence="1">The sequence shown here is derived from an EMBL/GenBank/DDBJ whole genome shotgun (WGS) entry which is preliminary data.</text>
</comment>
<evidence type="ECO:0000313" key="1">
    <source>
        <dbReference type="EMBL" id="MFC0206440.1"/>
    </source>
</evidence>